<reference evidence="2" key="3">
    <citation type="submission" date="2014-01" db="EMBL/GenBank/DDBJ databases">
        <title>Evolution of pathogenesis and genome organization in the Tremellales.</title>
        <authorList>
            <person name="Cuomo C."/>
            <person name="Litvintseva A."/>
            <person name="Heitman J."/>
            <person name="Chen Y."/>
            <person name="Sun S."/>
            <person name="Springer D."/>
            <person name="Dromer F."/>
            <person name="Young S."/>
            <person name="Zeng Q."/>
            <person name="Chapman S."/>
            <person name="Gujja S."/>
            <person name="Saif S."/>
            <person name="Birren B."/>
        </authorList>
    </citation>
    <scope>NUCLEOTIDE SEQUENCE</scope>
    <source>
        <strain evidence="2">CBS 10118</strain>
    </source>
</reference>
<dbReference type="RefSeq" id="XP_019045815.1">
    <property type="nucleotide sequence ID" value="XM_019192818.1"/>
</dbReference>
<evidence type="ECO:0000313" key="2">
    <source>
        <dbReference type="EMBL" id="OCF24745.1"/>
    </source>
</evidence>
<dbReference type="EMBL" id="CP144545">
    <property type="protein sequence ID" value="WVW84501.1"/>
    <property type="molecule type" value="Genomic_DNA"/>
</dbReference>
<reference evidence="3" key="2">
    <citation type="submission" date="2013-07" db="EMBL/GenBank/DDBJ databases">
        <authorList>
            <consortium name="The Broad Institute Genome Sequencing Platform"/>
            <person name="Cuomo C."/>
            <person name="Litvintseva A."/>
            <person name="Chen Y."/>
            <person name="Heitman J."/>
            <person name="Sun S."/>
            <person name="Springer D."/>
            <person name="Dromer F."/>
            <person name="Young S.K."/>
            <person name="Zeng Q."/>
            <person name="Gargeya S."/>
            <person name="Fitzgerald M."/>
            <person name="Abouelleil A."/>
            <person name="Alvarado L."/>
            <person name="Berlin A.M."/>
            <person name="Chapman S.B."/>
            <person name="Dewar J."/>
            <person name="Goldberg J."/>
            <person name="Griggs A."/>
            <person name="Gujja S."/>
            <person name="Hansen M."/>
            <person name="Howarth C."/>
            <person name="Imamovic A."/>
            <person name="Larimer J."/>
            <person name="McCowan C."/>
            <person name="Murphy C."/>
            <person name="Pearson M."/>
            <person name="Priest M."/>
            <person name="Roberts A."/>
            <person name="Saif S."/>
            <person name="Shea T."/>
            <person name="Sykes S."/>
            <person name="Wortman J."/>
            <person name="Nusbaum C."/>
            <person name="Birren B."/>
        </authorList>
    </citation>
    <scope>NUCLEOTIDE SEQUENCE</scope>
    <source>
        <strain evidence="3">CBS 10118</strain>
    </source>
</reference>
<dbReference type="EMBL" id="KI894022">
    <property type="protein sequence ID" value="OCF24745.1"/>
    <property type="molecule type" value="Genomic_DNA"/>
</dbReference>
<feature type="region of interest" description="Disordered" evidence="1">
    <location>
        <begin position="1"/>
        <end position="118"/>
    </location>
</feature>
<keyword evidence="4" id="KW-1185">Reference proteome</keyword>
<gene>
    <name evidence="2" type="ORF">I302_06206</name>
    <name evidence="3" type="ORF">I302_106535</name>
</gene>
<dbReference type="GeneID" id="30210605"/>
<dbReference type="AlphaFoldDB" id="A0A1B9G153"/>
<evidence type="ECO:0000313" key="4">
    <source>
        <dbReference type="Proteomes" id="UP000092730"/>
    </source>
</evidence>
<reference evidence="2" key="1">
    <citation type="submission" date="2013-07" db="EMBL/GenBank/DDBJ databases">
        <title>The Genome Sequence of Cryptococcus bestiolae CBS10118.</title>
        <authorList>
            <consortium name="The Broad Institute Genome Sequencing Platform"/>
            <person name="Cuomo C."/>
            <person name="Litvintseva A."/>
            <person name="Chen Y."/>
            <person name="Heitman J."/>
            <person name="Sun S."/>
            <person name="Springer D."/>
            <person name="Dromer F."/>
            <person name="Young S.K."/>
            <person name="Zeng Q."/>
            <person name="Gargeya S."/>
            <person name="Fitzgerald M."/>
            <person name="Abouelleil A."/>
            <person name="Alvarado L."/>
            <person name="Berlin A.M."/>
            <person name="Chapman S.B."/>
            <person name="Dewar J."/>
            <person name="Goldberg J."/>
            <person name="Griggs A."/>
            <person name="Gujja S."/>
            <person name="Hansen M."/>
            <person name="Howarth C."/>
            <person name="Imamovic A."/>
            <person name="Larimer J."/>
            <person name="McCowan C."/>
            <person name="Murphy C."/>
            <person name="Pearson M."/>
            <person name="Priest M."/>
            <person name="Roberts A."/>
            <person name="Saif S."/>
            <person name="Shea T."/>
            <person name="Sykes S."/>
            <person name="Wortman J."/>
            <person name="Nusbaum C."/>
            <person name="Birren B."/>
        </authorList>
    </citation>
    <scope>NUCLEOTIDE SEQUENCE [LARGE SCALE GENOMIC DNA]</scope>
    <source>
        <strain evidence="2">CBS 10118</strain>
    </source>
</reference>
<dbReference type="VEuPathDB" id="FungiDB:I302_06206"/>
<dbReference type="KEGG" id="kbi:30210605"/>
<protein>
    <submittedName>
        <fullName evidence="2">Uncharacterized protein</fullName>
    </submittedName>
</protein>
<sequence>MTFGRRHRPGSERLRHGPDPSRKCHPSTSDHYRGREYSNRNDTDYSRAGDRGRENPPRGWYGSSDGTRLTQHRYGPAPGEEDSYHASYKHQESSTRSTHESDEDFDHLYTPSAGPEGLFRGSLYNLDTLGFDPLNDRNRSSNREEHNCDPHENGTSHAQGFFYEVDEGDYGNTRIYYHDGYDDYPRRPLSAADSSRIPKAEETDDEEYYPTPRDPVFTKASRYGKDYVPDHVLRKLPGKGYKFAYSQRTSQDTVYVFETKDQIGYSLVVPFRK</sequence>
<reference evidence="3" key="4">
    <citation type="submission" date="2024-02" db="EMBL/GenBank/DDBJ databases">
        <title>Comparative genomics of Cryptococcus and Kwoniella reveals pathogenesis evolution and contrasting modes of karyotype evolution via chromosome fusion or intercentromeric recombination.</title>
        <authorList>
            <person name="Coelho M.A."/>
            <person name="David-Palma M."/>
            <person name="Shea T."/>
            <person name="Bowers K."/>
            <person name="McGinley-Smith S."/>
            <person name="Mohammad A.W."/>
            <person name="Gnirke A."/>
            <person name="Yurkov A.M."/>
            <person name="Nowrousian M."/>
            <person name="Sun S."/>
            <person name="Cuomo C.A."/>
            <person name="Heitman J."/>
        </authorList>
    </citation>
    <scope>NUCLEOTIDE SEQUENCE</scope>
    <source>
        <strain evidence="3">CBS 10118</strain>
    </source>
</reference>
<feature type="region of interest" description="Disordered" evidence="1">
    <location>
        <begin position="135"/>
        <end position="158"/>
    </location>
</feature>
<organism evidence="2">
    <name type="scientific">Kwoniella bestiolae CBS 10118</name>
    <dbReference type="NCBI Taxonomy" id="1296100"/>
    <lineage>
        <taxon>Eukaryota</taxon>
        <taxon>Fungi</taxon>
        <taxon>Dikarya</taxon>
        <taxon>Basidiomycota</taxon>
        <taxon>Agaricomycotina</taxon>
        <taxon>Tremellomycetes</taxon>
        <taxon>Tremellales</taxon>
        <taxon>Cryptococcaceae</taxon>
        <taxon>Kwoniella</taxon>
    </lineage>
</organism>
<evidence type="ECO:0000256" key="1">
    <source>
        <dbReference type="SAM" id="MobiDB-lite"/>
    </source>
</evidence>
<feature type="compositionally biased region" description="Basic and acidic residues" evidence="1">
    <location>
        <begin position="89"/>
        <end position="100"/>
    </location>
</feature>
<dbReference type="Proteomes" id="UP000092730">
    <property type="component" value="Chromosome 5"/>
</dbReference>
<name>A0A1B9G153_9TREE</name>
<accession>A0A1B9G153</accession>
<feature type="compositionally biased region" description="Basic and acidic residues" evidence="1">
    <location>
        <begin position="135"/>
        <end position="154"/>
    </location>
</feature>
<proteinExistence type="predicted"/>
<feature type="compositionally biased region" description="Basic and acidic residues" evidence="1">
    <location>
        <begin position="9"/>
        <end position="56"/>
    </location>
</feature>
<evidence type="ECO:0000313" key="3">
    <source>
        <dbReference type="EMBL" id="WVW84501.1"/>
    </source>
</evidence>
<feature type="region of interest" description="Disordered" evidence="1">
    <location>
        <begin position="188"/>
        <end position="214"/>
    </location>
</feature>